<keyword evidence="4" id="KW-0408">Iron</keyword>
<comment type="caution">
    <text evidence="6">The sequence shown here is derived from an EMBL/GenBank/DDBJ whole genome shotgun (WGS) entry which is preliminary data.</text>
</comment>
<keyword evidence="2" id="KW-0479">Metal-binding</keyword>
<evidence type="ECO:0000256" key="2">
    <source>
        <dbReference type="ARBA" id="ARBA00022723"/>
    </source>
</evidence>
<reference evidence="6 7" key="1">
    <citation type="submission" date="2020-08" db="EMBL/GenBank/DDBJ databases">
        <title>Genomic Encyclopedia of Type Strains, Phase IV (KMG-IV): sequencing the most valuable type-strain genomes for metagenomic binning, comparative biology and taxonomic classification.</title>
        <authorList>
            <person name="Goeker M."/>
        </authorList>
    </citation>
    <scope>NUCLEOTIDE SEQUENCE [LARGE SCALE GENOMIC DNA]</scope>
    <source>
        <strain evidence="6 7">DSM 27939</strain>
    </source>
</reference>
<keyword evidence="3" id="KW-0560">Oxidoreductase</keyword>
<dbReference type="GO" id="GO:0046872">
    <property type="term" value="F:metal ion binding"/>
    <property type="evidence" value="ECO:0007669"/>
    <property type="project" value="UniProtKB-KW"/>
</dbReference>
<evidence type="ECO:0000313" key="6">
    <source>
        <dbReference type="EMBL" id="MBB5365325.1"/>
    </source>
</evidence>
<dbReference type="EMBL" id="JACHFL010000017">
    <property type="protein sequence ID" value="MBB5365325.1"/>
    <property type="molecule type" value="Genomic_DNA"/>
</dbReference>
<dbReference type="Pfam" id="PF12831">
    <property type="entry name" value="FAD_oxidored"/>
    <property type="match status" value="3"/>
</dbReference>
<dbReference type="InterPro" id="IPR039650">
    <property type="entry name" value="HdrA-like"/>
</dbReference>
<dbReference type="SUPFAM" id="SSF51905">
    <property type="entry name" value="FAD/NAD(P)-binding domain"/>
    <property type="match status" value="1"/>
</dbReference>
<keyword evidence="5" id="KW-0411">Iron-sulfur</keyword>
<dbReference type="RefSeq" id="WP_184136731.1">
    <property type="nucleotide sequence ID" value="NZ_JACHFL010000017.1"/>
</dbReference>
<keyword evidence="7" id="KW-1185">Reference proteome</keyword>
<dbReference type="Proteomes" id="UP000552709">
    <property type="component" value="Unassembled WGS sequence"/>
</dbReference>
<dbReference type="GO" id="GO:0016491">
    <property type="term" value="F:oxidoreductase activity"/>
    <property type="evidence" value="ECO:0007669"/>
    <property type="project" value="UniProtKB-KW"/>
</dbReference>
<evidence type="ECO:0000256" key="5">
    <source>
        <dbReference type="ARBA" id="ARBA00023014"/>
    </source>
</evidence>
<evidence type="ECO:0000256" key="1">
    <source>
        <dbReference type="ARBA" id="ARBA00022485"/>
    </source>
</evidence>
<keyword evidence="1" id="KW-0004">4Fe-4S</keyword>
<dbReference type="PANTHER" id="PTHR43498">
    <property type="entry name" value="FERREDOXIN:COB-COM HETERODISULFIDE REDUCTASE SUBUNIT A"/>
    <property type="match status" value="1"/>
</dbReference>
<dbReference type="Gene3D" id="3.50.50.60">
    <property type="entry name" value="FAD/NAD(P)-binding domain"/>
    <property type="match status" value="2"/>
</dbReference>
<proteinExistence type="predicted"/>
<evidence type="ECO:0000256" key="4">
    <source>
        <dbReference type="ARBA" id="ARBA00023004"/>
    </source>
</evidence>
<dbReference type="PANTHER" id="PTHR43498:SF1">
    <property type="entry name" value="COB--COM HETERODISULFIDE REDUCTASE IRON-SULFUR SUBUNIT A"/>
    <property type="match status" value="1"/>
</dbReference>
<accession>A0A7W8NGZ7</accession>
<dbReference type="AlphaFoldDB" id="A0A7W8NGZ7"/>
<sequence>MSDERLPPTIEPEIAEVFTTDVVIAGGGVAGVLAALTLADRGQSVLLTDAGNEPGHELTTDIHLWGDSAKLLELQNLLKLPGTCFSPEGAVIPDLLKIALEDALLDAGVALRYGWLPVRRRGHSEVDFAAKAGRCRVHTQAILDAGSTGIATWSSGTAQLRQDVVCRRVMHLTGVNLSCVDSGAVPLPEELGTAWLARGHSSNGHILLELRWPAPPSTSAALLQARPHSLSAVRWLITHHPAFAVCRIAGMGSVARCSSRGEADQDRETGLWTLRGSFQPFPGPLELARQGARVAHQMLERSWPQASGAGQWVDAPSQDAEVDVLVVGGGSSGAAAAVAAARAGSRVMLAEMHDGLGGSGTLGGVDSYWFGRRAGFNLEVAARVAEEHAWMNWPAGAKWNVEAKALAWQRLTQEAEVNVQLGSVLLETHGGPGERITGATFATPDGLLRVHAAVVVDATGDADVAVRAGAAADYGAARDGVTMWASLAQHPRPGLTKNNFTSNVDVGDPQDYTRAIVNGRRRNPGHDHGRYLAPRQSRHLRGAVQLTLTDQLTQKRWPDVVNVAFSNHDVKGHTSSDWLRIGLIPPNLEVEVPYRALLPVTLDGLIVTGKALSASSDALPAVRMQADLENLGYAAGWAAALCAQRNVAPRHLAMRPLQEALVEAGNLPPDVLARTVEPPTAPRAEWPGWVEALNDNLRLPDLSLMEFHEVWRGPIPFVAICTAGPGIAALLRAQLGLDSPRRVTCARALAWHGDHAATPVLLQEAERLWPGGELPHRGSVPFTQDSPDHGAMPDLGYLLHALALVRDRRALPLMTRVAAHLAATPERLRDPTSGLFHYVDALCDFAERLGDPVCLPLLRGLQREPLLHGQCSREWRQPDYFAERQAMLELIVNRAAARCGDRHGYAVLTDYLEDARRPLARHAHLELTRLAGQDHGQAPQPWRNWLATQLEPLPCQPWQPQKVVEVSA</sequence>
<evidence type="ECO:0000313" key="7">
    <source>
        <dbReference type="Proteomes" id="UP000552709"/>
    </source>
</evidence>
<name>A0A7W8NGZ7_9DEIO</name>
<dbReference type="InterPro" id="IPR036188">
    <property type="entry name" value="FAD/NAD-bd_sf"/>
</dbReference>
<organism evidence="6 7">
    <name type="scientific">Deinococcus humi</name>
    <dbReference type="NCBI Taxonomy" id="662880"/>
    <lineage>
        <taxon>Bacteria</taxon>
        <taxon>Thermotogati</taxon>
        <taxon>Deinococcota</taxon>
        <taxon>Deinococci</taxon>
        <taxon>Deinococcales</taxon>
        <taxon>Deinococcaceae</taxon>
        <taxon>Deinococcus</taxon>
    </lineage>
</organism>
<gene>
    <name evidence="6" type="ORF">HNQ08_004446</name>
</gene>
<evidence type="ECO:0008006" key="8">
    <source>
        <dbReference type="Google" id="ProtNLM"/>
    </source>
</evidence>
<dbReference type="GO" id="GO:0051539">
    <property type="term" value="F:4 iron, 4 sulfur cluster binding"/>
    <property type="evidence" value="ECO:0007669"/>
    <property type="project" value="UniProtKB-KW"/>
</dbReference>
<dbReference type="SUPFAM" id="SSF51971">
    <property type="entry name" value="Nucleotide-binding domain"/>
    <property type="match status" value="1"/>
</dbReference>
<protein>
    <recommendedName>
        <fullName evidence="8">FAD-dependent oxidoreductase</fullName>
    </recommendedName>
</protein>
<evidence type="ECO:0000256" key="3">
    <source>
        <dbReference type="ARBA" id="ARBA00023002"/>
    </source>
</evidence>